<keyword evidence="3" id="KW-1185">Reference proteome</keyword>
<reference evidence="3" key="1">
    <citation type="submission" date="2011-02" db="EMBL/GenBank/DDBJ databases">
        <title>Complete sequence of Spirochaeta sp. Buddy.</title>
        <authorList>
            <person name="Lucas S."/>
            <person name="Copeland A."/>
            <person name="Lapidus A."/>
            <person name="Cheng J.-F."/>
            <person name="Goodwin L."/>
            <person name="Pitluck S."/>
            <person name="Zeytun A."/>
            <person name="Detter J.C."/>
            <person name="Han C."/>
            <person name="Tapia R."/>
            <person name="Land M."/>
            <person name="Hauser L."/>
            <person name="Kyrpides N."/>
            <person name="Ivanova N."/>
            <person name="Mikhailova N."/>
            <person name="Pagani I."/>
            <person name="Ritalahti K.M."/>
            <person name="Loeffler F.E."/>
            <person name="Woyke T."/>
        </authorList>
    </citation>
    <scope>NUCLEOTIDE SEQUENCE [LARGE SCALE GENOMIC DNA]</scope>
    <source>
        <strain evidence="3">ATCC BAA-1886 / DSM 22777 / Buddy</strain>
    </source>
</reference>
<dbReference type="OrthoDB" id="9785845at2"/>
<sequence>MWDQVSLEKLLTKPSTRLVEDIKSMKGDIMILGAGGKMGPSVCLMAQHAINEAKLDKKVYAVSRFTNQEKRSQLEREGVVVLSCDLQKKDDLQALPEVENIIFMAGRKFGTDGNEWQTWGMNAVVPTLVCERFKKSRFVVFSSGNIYPLVTASSGGASESTPCRPLGEYPQSCLARERIFEYYAKTCGTKVLIYRLSYAIALEYGVISDIARKVYNQIPLDLGNGCFNCIWQADANEYAIRSLLLADNPPVILNATGPELVGVKETAKKLGVLFGKDPIFTGEENGDAYLINASKAHSVFGYPHVSLDTMIAWQAEWILAGGHDLNMPTHFEERKGSY</sequence>
<feature type="domain" description="NAD-dependent epimerase/dehydratase" evidence="1">
    <location>
        <begin position="29"/>
        <end position="200"/>
    </location>
</feature>
<dbReference type="KEGG" id="sbu:SpiBuddy_2190"/>
<organism evidence="2 3">
    <name type="scientific">Sphaerochaeta globosa (strain ATCC BAA-1886 / DSM 22777 / Buddy)</name>
    <name type="common">Spirochaeta sp. (strain Buddy)</name>
    <dbReference type="NCBI Taxonomy" id="158189"/>
    <lineage>
        <taxon>Bacteria</taxon>
        <taxon>Pseudomonadati</taxon>
        <taxon>Spirochaetota</taxon>
        <taxon>Spirochaetia</taxon>
        <taxon>Spirochaetales</taxon>
        <taxon>Sphaerochaetaceae</taxon>
        <taxon>Sphaerochaeta</taxon>
    </lineage>
</organism>
<dbReference type="AlphaFoldDB" id="F0RSV9"/>
<proteinExistence type="predicted"/>
<dbReference type="HOGENOM" id="CLU_820969_0_0_12"/>
<dbReference type="eggNOG" id="COG0451">
    <property type="taxonomic scope" value="Bacteria"/>
</dbReference>
<dbReference type="STRING" id="158189.SpiBuddy_2190"/>
<dbReference type="InterPro" id="IPR001509">
    <property type="entry name" value="Epimerase_deHydtase"/>
</dbReference>
<dbReference type="EMBL" id="CP002541">
    <property type="protein sequence ID" value="ADY14009.1"/>
    <property type="molecule type" value="Genomic_DNA"/>
</dbReference>
<dbReference type="Pfam" id="PF01370">
    <property type="entry name" value="Epimerase"/>
    <property type="match status" value="1"/>
</dbReference>
<dbReference type="Proteomes" id="UP000008466">
    <property type="component" value="Chromosome"/>
</dbReference>
<accession>F0RSV9</accession>
<evidence type="ECO:0000313" key="3">
    <source>
        <dbReference type="Proteomes" id="UP000008466"/>
    </source>
</evidence>
<dbReference type="Gene3D" id="3.40.50.720">
    <property type="entry name" value="NAD(P)-binding Rossmann-like Domain"/>
    <property type="match status" value="1"/>
</dbReference>
<dbReference type="SUPFAM" id="SSF51735">
    <property type="entry name" value="NAD(P)-binding Rossmann-fold domains"/>
    <property type="match status" value="1"/>
</dbReference>
<evidence type="ECO:0000259" key="1">
    <source>
        <dbReference type="Pfam" id="PF01370"/>
    </source>
</evidence>
<name>F0RSV9_SPHGB</name>
<evidence type="ECO:0000313" key="2">
    <source>
        <dbReference type="EMBL" id="ADY14009.1"/>
    </source>
</evidence>
<gene>
    <name evidence="2" type="ordered locus">SpiBuddy_2190</name>
</gene>
<dbReference type="InterPro" id="IPR036291">
    <property type="entry name" value="NAD(P)-bd_dom_sf"/>
</dbReference>
<dbReference type="RefSeq" id="WP_013607858.1">
    <property type="nucleotide sequence ID" value="NC_015152.1"/>
</dbReference>
<protein>
    <submittedName>
        <fullName evidence="2">NAD-dependent epimerase/dehydratase</fullName>
    </submittedName>
</protein>